<reference evidence="1 2" key="1">
    <citation type="submission" date="2018-11" db="EMBL/GenBank/DDBJ databases">
        <title>Deinococcus shelandsis sp. nov., isolated from South Shetland Islands soil of Antarctica.</title>
        <authorList>
            <person name="Tian J."/>
        </authorList>
    </citation>
    <scope>NUCLEOTIDE SEQUENCE [LARGE SCALE GENOMIC DNA]</scope>
    <source>
        <strain evidence="1 2">S14-83T</strain>
    </source>
</reference>
<dbReference type="OrthoDB" id="72088at2"/>
<dbReference type="Proteomes" id="UP000276417">
    <property type="component" value="Chromosome 1"/>
</dbReference>
<dbReference type="AlphaFoldDB" id="A0A3G8YE47"/>
<dbReference type="EMBL" id="CP034183">
    <property type="protein sequence ID" value="AZI43245.1"/>
    <property type="molecule type" value="Genomic_DNA"/>
</dbReference>
<gene>
    <name evidence="1" type="ORF">EHF33_11245</name>
</gene>
<evidence type="ECO:0000313" key="2">
    <source>
        <dbReference type="Proteomes" id="UP000276417"/>
    </source>
</evidence>
<evidence type="ECO:0000313" key="1">
    <source>
        <dbReference type="EMBL" id="AZI43245.1"/>
    </source>
</evidence>
<organism evidence="1 2">
    <name type="scientific">Deinococcus psychrotolerans</name>
    <dbReference type="NCBI Taxonomy" id="2489213"/>
    <lineage>
        <taxon>Bacteria</taxon>
        <taxon>Thermotogati</taxon>
        <taxon>Deinococcota</taxon>
        <taxon>Deinococci</taxon>
        <taxon>Deinococcales</taxon>
        <taxon>Deinococcaceae</taxon>
        <taxon>Deinococcus</taxon>
    </lineage>
</organism>
<name>A0A3G8YE47_9DEIO</name>
<accession>A0A3G8YE47</accession>
<proteinExistence type="predicted"/>
<keyword evidence="2" id="KW-1185">Reference proteome</keyword>
<dbReference type="RefSeq" id="WP_124871419.1">
    <property type="nucleotide sequence ID" value="NZ_CP034183.1"/>
</dbReference>
<dbReference type="KEGG" id="dph:EHF33_11245"/>
<protein>
    <submittedName>
        <fullName evidence="1">Uncharacterized protein</fullName>
    </submittedName>
</protein>
<sequence>MTERVRTIKKFRLGEEPKESVHWLTRPIHERIAEVFRLRALWPGTDQPMRRDVVRIIKLGEK</sequence>